<dbReference type="PANTHER" id="PTHR35936">
    <property type="entry name" value="MEMBRANE-BOUND LYTIC MUREIN TRANSGLYCOSYLASE F"/>
    <property type="match status" value="1"/>
</dbReference>
<dbReference type="RefSeq" id="WP_227520944.1">
    <property type="nucleotide sequence ID" value="NZ_JBHTBD010000002.1"/>
</dbReference>
<dbReference type="SUPFAM" id="SSF53850">
    <property type="entry name" value="Periplasmic binding protein-like II"/>
    <property type="match status" value="1"/>
</dbReference>
<evidence type="ECO:0000256" key="1">
    <source>
        <dbReference type="ARBA" id="ARBA00010333"/>
    </source>
</evidence>
<dbReference type="PANTHER" id="PTHR35936:SF6">
    <property type="entry name" value="AMINO ACID ABC TRANSPORTER SUBSTRATE-BINDING PAAT FAMILY PROTEIN"/>
    <property type="match status" value="1"/>
</dbReference>
<organism evidence="4 5">
    <name type="scientific">Marinobacter aromaticivorans</name>
    <dbReference type="NCBI Taxonomy" id="1494078"/>
    <lineage>
        <taxon>Bacteria</taxon>
        <taxon>Pseudomonadati</taxon>
        <taxon>Pseudomonadota</taxon>
        <taxon>Gammaproteobacteria</taxon>
        <taxon>Pseudomonadales</taxon>
        <taxon>Marinobacteraceae</taxon>
        <taxon>Marinobacter</taxon>
    </lineage>
</organism>
<evidence type="ECO:0000313" key="4">
    <source>
        <dbReference type="EMBL" id="MFC7294525.1"/>
    </source>
</evidence>
<dbReference type="Pfam" id="PF00497">
    <property type="entry name" value="SBP_bac_3"/>
    <property type="match status" value="1"/>
</dbReference>
<comment type="similarity">
    <text evidence="1">Belongs to the bacterial solute-binding protein 3 family.</text>
</comment>
<feature type="domain" description="Solute-binding protein family 3/N-terminal" evidence="3">
    <location>
        <begin position="20"/>
        <end position="80"/>
    </location>
</feature>
<accession>A0ABW2IUV3</accession>
<evidence type="ECO:0000259" key="3">
    <source>
        <dbReference type="Pfam" id="PF00497"/>
    </source>
</evidence>
<sequence>MANTLLPVPVLAGEGQPALRIGYIEFPPFEYQNERGEPAGHYIELTRKVVQEAGYEAEFIYLPVSRVYLYLKNGTLDLWPGLSGIPSLEGEVLESWANVYPAQLRAWYLETSEPLTHFQQLEGKTVIVISGYTYGGLLSWLKGSGHIQVTEAPNNRAAIEMLKLKRGDYVLDYRQPVEEILTEPADSGIRSSEVRSRYAAWLYSMASPSAALLREELDDAYLRLVNRGEVAPVQEFSAGFVIPGFPEEYHP</sequence>
<dbReference type="Proteomes" id="UP001596506">
    <property type="component" value="Unassembled WGS sequence"/>
</dbReference>
<dbReference type="Gene3D" id="3.40.190.10">
    <property type="entry name" value="Periplasmic binding protein-like II"/>
    <property type="match status" value="2"/>
</dbReference>
<keyword evidence="2" id="KW-0732">Signal</keyword>
<dbReference type="InterPro" id="IPR001638">
    <property type="entry name" value="Solute-binding_3/MltF_N"/>
</dbReference>
<evidence type="ECO:0000256" key="2">
    <source>
        <dbReference type="ARBA" id="ARBA00022729"/>
    </source>
</evidence>
<evidence type="ECO:0000313" key="5">
    <source>
        <dbReference type="Proteomes" id="UP001596506"/>
    </source>
</evidence>
<gene>
    <name evidence="4" type="ORF">ACFQQA_07300</name>
</gene>
<reference evidence="5" key="1">
    <citation type="journal article" date="2019" name="Int. J. Syst. Evol. Microbiol.">
        <title>The Global Catalogue of Microorganisms (GCM) 10K type strain sequencing project: providing services to taxonomists for standard genome sequencing and annotation.</title>
        <authorList>
            <consortium name="The Broad Institute Genomics Platform"/>
            <consortium name="The Broad Institute Genome Sequencing Center for Infectious Disease"/>
            <person name="Wu L."/>
            <person name="Ma J."/>
        </authorList>
    </citation>
    <scope>NUCLEOTIDE SEQUENCE [LARGE SCALE GENOMIC DNA]</scope>
    <source>
        <strain evidence="5">CCUG 60559</strain>
    </source>
</reference>
<name>A0ABW2IUV3_9GAMM</name>
<dbReference type="EMBL" id="JBHTBD010000002">
    <property type="protein sequence ID" value="MFC7294525.1"/>
    <property type="molecule type" value="Genomic_DNA"/>
</dbReference>
<proteinExistence type="inferred from homology"/>
<comment type="caution">
    <text evidence="4">The sequence shown here is derived from an EMBL/GenBank/DDBJ whole genome shotgun (WGS) entry which is preliminary data.</text>
</comment>
<keyword evidence="5" id="KW-1185">Reference proteome</keyword>
<protein>
    <submittedName>
        <fullName evidence="4">Substrate-binding periplasmic protein</fullName>
    </submittedName>
</protein>